<comment type="caution">
    <text evidence="6">The sequence shown here is derived from an EMBL/GenBank/DDBJ whole genome shotgun (WGS) entry which is preliminary data.</text>
</comment>
<gene>
    <name evidence="6" type="ORF">ACFFN1_05595</name>
</gene>
<evidence type="ECO:0000256" key="4">
    <source>
        <dbReference type="SAM" id="MobiDB-lite"/>
    </source>
</evidence>
<evidence type="ECO:0000313" key="7">
    <source>
        <dbReference type="Proteomes" id="UP001589707"/>
    </source>
</evidence>
<keyword evidence="7" id="KW-1185">Reference proteome</keyword>
<feature type="compositionally biased region" description="Basic and acidic residues" evidence="4">
    <location>
        <begin position="48"/>
        <end position="63"/>
    </location>
</feature>
<dbReference type="PANTHER" id="PTHR24220">
    <property type="entry name" value="IMPORT ATP-BINDING PROTEIN"/>
    <property type="match status" value="1"/>
</dbReference>
<reference evidence="6 7" key="1">
    <citation type="submission" date="2024-09" db="EMBL/GenBank/DDBJ databases">
        <authorList>
            <person name="Sun Q."/>
            <person name="Mori K."/>
        </authorList>
    </citation>
    <scope>NUCLEOTIDE SEQUENCE [LARGE SCALE GENOMIC DNA]</scope>
    <source>
        <strain evidence="6 7">JCM 11683</strain>
    </source>
</reference>
<dbReference type="InterPro" id="IPR017871">
    <property type="entry name" value="ABC_transporter-like_CS"/>
</dbReference>
<proteinExistence type="predicted"/>
<feature type="domain" description="ABC transporter" evidence="5">
    <location>
        <begin position="94"/>
        <end position="315"/>
    </location>
</feature>
<dbReference type="EMBL" id="JBHMAU010000039">
    <property type="protein sequence ID" value="MFB9775887.1"/>
    <property type="molecule type" value="Genomic_DNA"/>
</dbReference>
<dbReference type="InterPro" id="IPR027417">
    <property type="entry name" value="P-loop_NTPase"/>
</dbReference>
<feature type="region of interest" description="Disordered" evidence="4">
    <location>
        <begin position="1"/>
        <end position="81"/>
    </location>
</feature>
<name>A0ABV5X0A7_9MICO</name>
<evidence type="ECO:0000259" key="5">
    <source>
        <dbReference type="PROSITE" id="PS50893"/>
    </source>
</evidence>
<keyword evidence="1" id="KW-0813">Transport</keyword>
<dbReference type="InterPro" id="IPR015854">
    <property type="entry name" value="ABC_transpr_LolD-like"/>
</dbReference>
<dbReference type="SUPFAM" id="SSF52540">
    <property type="entry name" value="P-loop containing nucleoside triphosphate hydrolases"/>
    <property type="match status" value="1"/>
</dbReference>
<dbReference type="CDD" id="cd03255">
    <property type="entry name" value="ABC_MJ0796_LolCDE_FtsE"/>
    <property type="match status" value="1"/>
</dbReference>
<evidence type="ECO:0000256" key="1">
    <source>
        <dbReference type="ARBA" id="ARBA00022448"/>
    </source>
</evidence>
<dbReference type="GO" id="GO:0005524">
    <property type="term" value="F:ATP binding"/>
    <property type="evidence" value="ECO:0007669"/>
    <property type="project" value="UniProtKB-KW"/>
</dbReference>
<dbReference type="InterPro" id="IPR003439">
    <property type="entry name" value="ABC_transporter-like_ATP-bd"/>
</dbReference>
<dbReference type="SMART" id="SM00382">
    <property type="entry name" value="AAA"/>
    <property type="match status" value="1"/>
</dbReference>
<dbReference type="RefSeq" id="WP_376839414.1">
    <property type="nucleotide sequence ID" value="NZ_JBHMAU010000039.1"/>
</dbReference>
<dbReference type="Proteomes" id="UP001589707">
    <property type="component" value="Unassembled WGS sequence"/>
</dbReference>
<evidence type="ECO:0000256" key="3">
    <source>
        <dbReference type="ARBA" id="ARBA00022840"/>
    </source>
</evidence>
<protein>
    <submittedName>
        <fullName evidence="6">ABC transporter ATP-binding protein</fullName>
    </submittedName>
</protein>
<accession>A0ABV5X0A7</accession>
<keyword evidence="3 6" id="KW-0067">ATP-binding</keyword>
<dbReference type="PROSITE" id="PS00211">
    <property type="entry name" value="ABC_TRANSPORTER_1"/>
    <property type="match status" value="1"/>
</dbReference>
<sequence length="315" mass="33791">MSCNDDRQPTFDADDVARPNSTGRSDWAGMLARARAAVFRQDAPGAHPSDESDAHPIDAHGSHLSDAPGAHPSDERDAHLSENGSACAVRPALLHAENVSLTYPGPIPVHALSDVNLAVAHGERIALIGPSGAGKSSLLNILGLLDTPTAGEYRIAGRRTAAASEKERAHLRSTWFGFIFQAFHLLDRRSVLDNVRLGMFFSPIPTDEWDDRAADALETVGLAHRIRTQARLLSGGERQRAAIARAVVHSPRVLMADEPTGNLDSRNSERILELLASLHQPDGAQIIVTHDEDVAAQMDRAVTVFDGTVSNAATD</sequence>
<evidence type="ECO:0000313" key="6">
    <source>
        <dbReference type="EMBL" id="MFB9775887.1"/>
    </source>
</evidence>
<dbReference type="PANTHER" id="PTHR24220:SF86">
    <property type="entry name" value="ABC TRANSPORTER ABCH.1"/>
    <property type="match status" value="1"/>
</dbReference>
<dbReference type="InterPro" id="IPR003593">
    <property type="entry name" value="AAA+_ATPase"/>
</dbReference>
<dbReference type="InterPro" id="IPR017911">
    <property type="entry name" value="MacB-like_ATP-bd"/>
</dbReference>
<dbReference type="PROSITE" id="PS50893">
    <property type="entry name" value="ABC_TRANSPORTER_2"/>
    <property type="match status" value="1"/>
</dbReference>
<keyword evidence="2" id="KW-0547">Nucleotide-binding</keyword>
<evidence type="ECO:0000256" key="2">
    <source>
        <dbReference type="ARBA" id="ARBA00022741"/>
    </source>
</evidence>
<dbReference type="Gene3D" id="3.40.50.300">
    <property type="entry name" value="P-loop containing nucleotide triphosphate hydrolases"/>
    <property type="match status" value="1"/>
</dbReference>
<dbReference type="Pfam" id="PF00005">
    <property type="entry name" value="ABC_tran"/>
    <property type="match status" value="1"/>
</dbReference>
<organism evidence="6 7">
    <name type="scientific">Brevibacterium otitidis</name>
    <dbReference type="NCBI Taxonomy" id="53364"/>
    <lineage>
        <taxon>Bacteria</taxon>
        <taxon>Bacillati</taxon>
        <taxon>Actinomycetota</taxon>
        <taxon>Actinomycetes</taxon>
        <taxon>Micrococcales</taxon>
        <taxon>Brevibacteriaceae</taxon>
        <taxon>Brevibacterium</taxon>
    </lineage>
</organism>